<dbReference type="SMART" id="SM00560">
    <property type="entry name" value="LamGL"/>
    <property type="match status" value="1"/>
</dbReference>
<keyword evidence="8" id="KW-0653">Protein transport</keyword>
<evidence type="ECO:0000313" key="13">
    <source>
        <dbReference type="Proteomes" id="UP000229081"/>
    </source>
</evidence>
<dbReference type="Pfam" id="PF01618">
    <property type="entry name" value="MotA_ExbB"/>
    <property type="match status" value="1"/>
</dbReference>
<feature type="transmembrane region" description="Helical" evidence="9">
    <location>
        <begin position="483"/>
        <end position="504"/>
    </location>
</feature>
<evidence type="ECO:0000313" key="12">
    <source>
        <dbReference type="EMBL" id="ATY34216.1"/>
    </source>
</evidence>
<evidence type="ECO:0000256" key="2">
    <source>
        <dbReference type="ARBA" id="ARBA00022475"/>
    </source>
</evidence>
<dbReference type="GO" id="GO:0005886">
    <property type="term" value="C:plasma membrane"/>
    <property type="evidence" value="ECO:0007669"/>
    <property type="project" value="UniProtKB-SubCell"/>
</dbReference>
<protein>
    <submittedName>
        <fullName evidence="12">DUF2341 domain-containing protein</fullName>
    </submittedName>
</protein>
<proteinExistence type="inferred from homology"/>
<keyword evidence="2" id="KW-1003">Cell membrane</keyword>
<evidence type="ECO:0000256" key="1">
    <source>
        <dbReference type="ARBA" id="ARBA00004651"/>
    </source>
</evidence>
<evidence type="ECO:0000256" key="5">
    <source>
        <dbReference type="ARBA" id="ARBA00022989"/>
    </source>
</evidence>
<evidence type="ECO:0000256" key="9">
    <source>
        <dbReference type="SAM" id="Phobius"/>
    </source>
</evidence>
<keyword evidence="3 9" id="KW-0812">Transmembrane</keyword>
<evidence type="ECO:0000259" key="11">
    <source>
        <dbReference type="SMART" id="SM00560"/>
    </source>
</evidence>
<keyword evidence="5 9" id="KW-1133">Transmembrane helix</keyword>
<dbReference type="EMBL" id="CP024923">
    <property type="protein sequence ID" value="ATY34216.1"/>
    <property type="molecule type" value="Genomic_DNA"/>
</dbReference>
<comment type="similarity">
    <text evidence="8">Belongs to the exbB/tolQ family.</text>
</comment>
<dbReference type="KEGG" id="sphc:CVN68_21510"/>
<feature type="transmembrane region" description="Helical" evidence="9">
    <location>
        <begin position="524"/>
        <end position="547"/>
    </location>
</feature>
<dbReference type="GO" id="GO:0017038">
    <property type="term" value="P:protein import"/>
    <property type="evidence" value="ECO:0007669"/>
    <property type="project" value="TreeGrafter"/>
</dbReference>
<dbReference type="InterPro" id="IPR006558">
    <property type="entry name" value="LamG-like"/>
</dbReference>
<gene>
    <name evidence="12" type="ORF">CVN68_21510</name>
</gene>
<keyword evidence="8" id="KW-0813">Transport</keyword>
<dbReference type="Pfam" id="PF13385">
    <property type="entry name" value="Laminin_G_3"/>
    <property type="match status" value="1"/>
</dbReference>
<evidence type="ECO:0000256" key="8">
    <source>
        <dbReference type="RuleBase" id="RU004057"/>
    </source>
</evidence>
<evidence type="ECO:0000256" key="3">
    <source>
        <dbReference type="ARBA" id="ARBA00022692"/>
    </source>
</evidence>
<dbReference type="PANTHER" id="PTHR30625">
    <property type="entry name" value="PROTEIN TOLQ"/>
    <property type="match status" value="1"/>
</dbReference>
<dbReference type="Pfam" id="PF10102">
    <property type="entry name" value="DUF2341"/>
    <property type="match status" value="1"/>
</dbReference>
<feature type="signal peptide" evidence="10">
    <location>
        <begin position="1"/>
        <end position="21"/>
    </location>
</feature>
<keyword evidence="6 9" id="KW-0472">Membrane</keyword>
<dbReference type="InterPro" id="IPR050790">
    <property type="entry name" value="ExbB/TolQ_transport"/>
</dbReference>
<dbReference type="OrthoDB" id="175881at2"/>
<name>A0A2K8MNB4_9SPHN</name>
<dbReference type="Gene3D" id="2.60.120.200">
    <property type="match status" value="1"/>
</dbReference>
<keyword evidence="7" id="KW-1015">Disulfide bond</keyword>
<keyword evidence="13" id="KW-1185">Reference proteome</keyword>
<dbReference type="AlphaFoldDB" id="A0A2K8MNB4"/>
<keyword evidence="4 10" id="KW-0732">Signal</keyword>
<evidence type="ECO:0000256" key="10">
    <source>
        <dbReference type="SAM" id="SignalP"/>
    </source>
</evidence>
<dbReference type="InterPro" id="IPR002898">
    <property type="entry name" value="MotA_ExbB_proton_chnl"/>
</dbReference>
<dbReference type="Proteomes" id="UP000229081">
    <property type="component" value="Chromosome"/>
</dbReference>
<sequence>MGRTFLAWLIALLAISTPAFAQPDAGWWNKDWPYRRMVTVDTSPTGGNLSGAIGRTVLLVRLHDGNFTFGDALENGADLRVVDSDGKTPLPFHIERYDAANSIATLWVSVPGLNGGERRQLWLYFGNKNAPAGSDIARTYDPDTIAAWHFSETGGKPAADLTANGNNAQNAVPAIDENGVIARAARFQGQGELVIPATPSLAMPAGAPLTLTAWVRADQLAGEQALFARGPLVVGLANGAPFALVGTQRIQAGAALKAGEWAHLGFVADGQNVRLYVNGVEAGAAPGALPALDGPIALGGAAGRPFVGELDEVRLAKTARPAAMLLASAQAEGPNNKLVAVAGTAERQSAGGGTFVYVLGKVEMIDAFIIGLCMVILVLAVAVIVTKVAYINRAVRANRVFLKRFRALHEHLVSMKHVEGVGPRELDMIGQAPLGRLYETGIEELEIRRETRGRRPLSGESVEAMRAAVDAVVVEENQKLDRWLVLLTIAISGGPFIGLLGTVLGVMNTFAGVALAGDVNVNAIAPGIAAALMATIAGLACAIPSLFGYNYLNSRISALSDEMRVFVDRLITRLAEMQTEGSPAPAAALQAAE</sequence>
<organism evidence="12 13">
    <name type="scientific">Sphingomonas psychrotolerans</name>
    <dbReference type="NCBI Taxonomy" id="1327635"/>
    <lineage>
        <taxon>Bacteria</taxon>
        <taxon>Pseudomonadati</taxon>
        <taxon>Pseudomonadota</taxon>
        <taxon>Alphaproteobacteria</taxon>
        <taxon>Sphingomonadales</taxon>
        <taxon>Sphingomonadaceae</taxon>
        <taxon>Sphingomonas</taxon>
    </lineage>
</organism>
<reference evidence="12 13" key="1">
    <citation type="submission" date="2017-11" db="EMBL/GenBank/DDBJ databases">
        <title>Complete genome sequence of Sphingomonas sp. Strain Cra20, a psychrotolerant potential plant growth promoting rhizobacteria.</title>
        <authorList>
            <person name="Luo Y."/>
        </authorList>
    </citation>
    <scope>NUCLEOTIDE SEQUENCE [LARGE SCALE GENOMIC DNA]</scope>
    <source>
        <strain evidence="12 13">Cra20</strain>
    </source>
</reference>
<dbReference type="SUPFAM" id="SSF49899">
    <property type="entry name" value="Concanavalin A-like lectins/glucanases"/>
    <property type="match status" value="1"/>
</dbReference>
<feature type="chain" id="PRO_5014843069" evidence="10">
    <location>
        <begin position="22"/>
        <end position="593"/>
    </location>
</feature>
<evidence type="ECO:0000256" key="7">
    <source>
        <dbReference type="ARBA" id="ARBA00023157"/>
    </source>
</evidence>
<evidence type="ECO:0000256" key="4">
    <source>
        <dbReference type="ARBA" id="ARBA00022729"/>
    </source>
</evidence>
<accession>A0A2K8MNB4</accession>
<evidence type="ECO:0000256" key="6">
    <source>
        <dbReference type="ARBA" id="ARBA00023136"/>
    </source>
</evidence>
<dbReference type="InterPro" id="IPR018765">
    <property type="entry name" value="DUF2341"/>
</dbReference>
<feature type="domain" description="LamG-like jellyroll fold" evidence="11">
    <location>
        <begin position="207"/>
        <end position="323"/>
    </location>
</feature>
<dbReference type="PANTHER" id="PTHR30625:SF3">
    <property type="entry name" value="TOL-PAL SYSTEM PROTEIN TOLQ"/>
    <property type="match status" value="1"/>
</dbReference>
<feature type="transmembrane region" description="Helical" evidence="9">
    <location>
        <begin position="367"/>
        <end position="390"/>
    </location>
</feature>
<comment type="subcellular location">
    <subcellularLocation>
        <location evidence="1">Cell membrane</location>
        <topology evidence="1">Multi-pass membrane protein</topology>
    </subcellularLocation>
    <subcellularLocation>
        <location evidence="8">Membrane</location>
        <topology evidence="8">Multi-pass membrane protein</topology>
    </subcellularLocation>
</comment>
<dbReference type="InterPro" id="IPR013320">
    <property type="entry name" value="ConA-like_dom_sf"/>
</dbReference>
<dbReference type="RefSeq" id="WP_100284005.1">
    <property type="nucleotide sequence ID" value="NZ_CP024923.1"/>
</dbReference>